<accession>A0ABC8R9B9</accession>
<evidence type="ECO:0000313" key="2">
    <source>
        <dbReference type="Proteomes" id="UP001642360"/>
    </source>
</evidence>
<organism evidence="1 2">
    <name type="scientific">Ilex paraguariensis</name>
    <name type="common">yerba mate</name>
    <dbReference type="NCBI Taxonomy" id="185542"/>
    <lineage>
        <taxon>Eukaryota</taxon>
        <taxon>Viridiplantae</taxon>
        <taxon>Streptophyta</taxon>
        <taxon>Embryophyta</taxon>
        <taxon>Tracheophyta</taxon>
        <taxon>Spermatophyta</taxon>
        <taxon>Magnoliopsida</taxon>
        <taxon>eudicotyledons</taxon>
        <taxon>Gunneridae</taxon>
        <taxon>Pentapetalae</taxon>
        <taxon>asterids</taxon>
        <taxon>campanulids</taxon>
        <taxon>Aquifoliales</taxon>
        <taxon>Aquifoliaceae</taxon>
        <taxon>Ilex</taxon>
    </lineage>
</organism>
<gene>
    <name evidence="1" type="ORF">ILEXP_LOCUS7584</name>
</gene>
<dbReference type="Proteomes" id="UP001642360">
    <property type="component" value="Unassembled WGS sequence"/>
</dbReference>
<keyword evidence="2" id="KW-1185">Reference proteome</keyword>
<comment type="caution">
    <text evidence="1">The sequence shown here is derived from an EMBL/GenBank/DDBJ whole genome shotgun (WGS) entry which is preliminary data.</text>
</comment>
<protein>
    <submittedName>
        <fullName evidence="1">Uncharacterized protein</fullName>
    </submittedName>
</protein>
<dbReference type="AlphaFoldDB" id="A0ABC8R9B9"/>
<dbReference type="EMBL" id="CAUOFW020001017">
    <property type="protein sequence ID" value="CAK9140145.1"/>
    <property type="molecule type" value="Genomic_DNA"/>
</dbReference>
<evidence type="ECO:0000313" key="1">
    <source>
        <dbReference type="EMBL" id="CAK9140145.1"/>
    </source>
</evidence>
<name>A0ABC8R9B9_9AQUA</name>
<sequence length="154" mass="16983">MALLKEEQTPEFWTKCPIFDEVIIKEASLSTPTRSPRRRGKGRGKVTTNFIDLILNPTFEGTLGSGTTLEATPTLKPLVGATFTEPTPIQSSPMELLEEIIVGSNSKQVERQEDEDPTKGCTSINELVWRKHATKKRKGLVSQSIATKEGTQKG</sequence>
<reference evidence="1 2" key="1">
    <citation type="submission" date="2024-02" db="EMBL/GenBank/DDBJ databases">
        <authorList>
            <person name="Vignale AGUSTIN F."/>
            <person name="Sosa J E."/>
            <person name="Modenutti C."/>
        </authorList>
    </citation>
    <scope>NUCLEOTIDE SEQUENCE [LARGE SCALE GENOMIC DNA]</scope>
</reference>
<proteinExistence type="predicted"/>